<sequence>MKSKKVNQTRRNLIKNAALAVAGVGVGAGLSPKKAEAQPQKPGTAKSPAPSSLPLSGKVALVTGAARGIGLATAVELARQGADIALLDIAQPQGVRNIHSYRLANRTELEKAVRLVQAEGRRALPIVADVRDLAAMKQAAETTLRELGGLDILVANAGIAIWSPFDEMTSQQWSDVIDVNLTGVANSMWAVIPHMQKQKRGRIIAVSSIGGRMGVAGVANYSATKWGVIGLVKSVALELGQDNITVNAVAPGAVNTPLYRSEGQRRSTSANTAQDQDKVALAYHALPIPALEPTDVATAIAFLTKDDAQYISGAVLDVAAGGNARYTA</sequence>
<reference evidence="6" key="1">
    <citation type="journal article" date="2015" name="Genome Announc.">
        <title>Draft Genome Sequence of Tolypothrix boutellei Strain VB521301.</title>
        <authorList>
            <person name="Chandrababunaidu M.M."/>
            <person name="Singh D."/>
            <person name="Sen D."/>
            <person name="Bhan S."/>
            <person name="Das S."/>
            <person name="Gupta A."/>
            <person name="Adhikary S.P."/>
            <person name="Tripathy S."/>
        </authorList>
    </citation>
    <scope>NUCLEOTIDE SEQUENCE</scope>
    <source>
        <strain evidence="6">VB521301</strain>
    </source>
</reference>
<protein>
    <submittedName>
        <fullName evidence="6">Mycofactocin-coupled SDR family oxidoreductase</fullName>
    </submittedName>
</protein>
<feature type="domain" description="Ketoreductase" evidence="5">
    <location>
        <begin position="58"/>
        <end position="252"/>
    </location>
</feature>
<comment type="caution">
    <text evidence="6">The sequence shown here is derived from an EMBL/GenBank/DDBJ whole genome shotgun (WGS) entry which is preliminary data.</text>
</comment>
<dbReference type="InterPro" id="IPR006311">
    <property type="entry name" value="TAT_signal"/>
</dbReference>
<dbReference type="Proteomes" id="UP000029738">
    <property type="component" value="Unassembled WGS sequence"/>
</dbReference>
<keyword evidence="2" id="KW-0560">Oxidoreductase</keyword>
<comment type="similarity">
    <text evidence="1 3">Belongs to the short-chain dehydrogenases/reductases (SDR) family.</text>
</comment>
<dbReference type="InterPro" id="IPR019546">
    <property type="entry name" value="TAT_signal_bac_arc"/>
</dbReference>
<dbReference type="CDD" id="cd05233">
    <property type="entry name" value="SDR_c"/>
    <property type="match status" value="1"/>
</dbReference>
<accession>A0A8S9TFF5</accession>
<keyword evidence="7" id="KW-1185">Reference proteome</keyword>
<dbReference type="PANTHER" id="PTHR42760:SF133">
    <property type="entry name" value="3-OXOACYL-[ACYL-CARRIER-PROTEIN] REDUCTASE"/>
    <property type="match status" value="1"/>
</dbReference>
<evidence type="ECO:0000256" key="4">
    <source>
        <dbReference type="SAM" id="MobiDB-lite"/>
    </source>
</evidence>
<dbReference type="InterPro" id="IPR036291">
    <property type="entry name" value="NAD(P)-bd_dom_sf"/>
</dbReference>
<dbReference type="PROSITE" id="PS51318">
    <property type="entry name" value="TAT"/>
    <property type="match status" value="1"/>
</dbReference>
<organism evidence="6 7">
    <name type="scientific">Tolypothrix bouteillei VB521301</name>
    <dbReference type="NCBI Taxonomy" id="1479485"/>
    <lineage>
        <taxon>Bacteria</taxon>
        <taxon>Bacillati</taxon>
        <taxon>Cyanobacteriota</taxon>
        <taxon>Cyanophyceae</taxon>
        <taxon>Nostocales</taxon>
        <taxon>Tolypothrichaceae</taxon>
        <taxon>Tolypothrix</taxon>
    </lineage>
</organism>
<dbReference type="PANTHER" id="PTHR42760">
    <property type="entry name" value="SHORT-CHAIN DEHYDROGENASES/REDUCTASES FAMILY MEMBER"/>
    <property type="match status" value="1"/>
</dbReference>
<evidence type="ECO:0000313" key="7">
    <source>
        <dbReference type="Proteomes" id="UP000029738"/>
    </source>
</evidence>
<dbReference type="FunFam" id="3.40.50.720:FF:000084">
    <property type="entry name" value="Short-chain dehydrogenase reductase"/>
    <property type="match status" value="1"/>
</dbReference>
<dbReference type="SMART" id="SM00822">
    <property type="entry name" value="PKS_KR"/>
    <property type="match status" value="1"/>
</dbReference>
<dbReference type="Gene3D" id="3.40.50.720">
    <property type="entry name" value="NAD(P)-binding Rossmann-like Domain"/>
    <property type="match status" value="1"/>
</dbReference>
<dbReference type="InterPro" id="IPR020904">
    <property type="entry name" value="Sc_DH/Rdtase_CS"/>
</dbReference>
<name>A0A8S9TFF5_9CYAN</name>
<feature type="region of interest" description="Disordered" evidence="4">
    <location>
        <begin position="30"/>
        <end position="54"/>
    </location>
</feature>
<dbReference type="OrthoDB" id="9803333at2"/>
<dbReference type="GO" id="GO:0016616">
    <property type="term" value="F:oxidoreductase activity, acting on the CH-OH group of donors, NAD or NADP as acceptor"/>
    <property type="evidence" value="ECO:0007669"/>
    <property type="project" value="TreeGrafter"/>
</dbReference>
<dbReference type="EMBL" id="JHEG04000001">
    <property type="protein sequence ID" value="KAF3890956.1"/>
    <property type="molecule type" value="Genomic_DNA"/>
</dbReference>
<dbReference type="AlphaFoldDB" id="A0A8S9TFF5"/>
<dbReference type="PROSITE" id="PS00061">
    <property type="entry name" value="ADH_SHORT"/>
    <property type="match status" value="1"/>
</dbReference>
<gene>
    <name evidence="6" type="ORF">DA73_0400013415</name>
</gene>
<dbReference type="PRINTS" id="PR00081">
    <property type="entry name" value="GDHRDH"/>
</dbReference>
<evidence type="ECO:0000256" key="3">
    <source>
        <dbReference type="RuleBase" id="RU000363"/>
    </source>
</evidence>
<evidence type="ECO:0000256" key="1">
    <source>
        <dbReference type="ARBA" id="ARBA00006484"/>
    </source>
</evidence>
<dbReference type="PRINTS" id="PR00080">
    <property type="entry name" value="SDRFAMILY"/>
</dbReference>
<evidence type="ECO:0000256" key="2">
    <source>
        <dbReference type="ARBA" id="ARBA00023002"/>
    </source>
</evidence>
<reference evidence="6" key="2">
    <citation type="submission" date="2019-11" db="EMBL/GenBank/DDBJ databases">
        <title>Improved Assembly of Tolypothrix boutellei genome.</title>
        <authorList>
            <person name="Sarangi A.N."/>
            <person name="Mukherjee M."/>
            <person name="Ghosh S."/>
            <person name="Singh D."/>
            <person name="Das A."/>
            <person name="Kant S."/>
            <person name="Prusty A."/>
            <person name="Tripathy S."/>
        </authorList>
    </citation>
    <scope>NUCLEOTIDE SEQUENCE</scope>
    <source>
        <strain evidence="6">VB521301</strain>
    </source>
</reference>
<dbReference type="InterPro" id="IPR057326">
    <property type="entry name" value="KR_dom"/>
</dbReference>
<proteinExistence type="inferred from homology"/>
<dbReference type="NCBIfam" id="TIGR01409">
    <property type="entry name" value="TAT_signal_seq"/>
    <property type="match status" value="1"/>
</dbReference>
<dbReference type="SUPFAM" id="SSF51735">
    <property type="entry name" value="NAD(P)-binding Rossmann-fold domains"/>
    <property type="match status" value="1"/>
</dbReference>
<evidence type="ECO:0000259" key="5">
    <source>
        <dbReference type="SMART" id="SM00822"/>
    </source>
</evidence>
<dbReference type="InterPro" id="IPR002347">
    <property type="entry name" value="SDR_fam"/>
</dbReference>
<dbReference type="RefSeq" id="WP_050045751.1">
    <property type="nucleotide sequence ID" value="NZ_JHEG04000001.1"/>
</dbReference>
<dbReference type="Pfam" id="PF00106">
    <property type="entry name" value="adh_short"/>
    <property type="match status" value="1"/>
</dbReference>
<evidence type="ECO:0000313" key="6">
    <source>
        <dbReference type="EMBL" id="KAF3890956.1"/>
    </source>
</evidence>